<evidence type="ECO:0000313" key="1">
    <source>
        <dbReference type="EMBL" id="EML1470918.1"/>
    </source>
</evidence>
<gene>
    <name evidence="1" type="ORF">QEG54_001623</name>
</gene>
<name>A0AAI9DJP1_PLUGE</name>
<reference evidence="1" key="1">
    <citation type="submission" date="2024-02" db="EMBL/GenBank/DDBJ databases">
        <authorList>
            <consortium name="Clinical and Environmental Microbiology Branch: Whole genome sequencing antimicrobial resistance pathogens in the healthcare setting"/>
        </authorList>
    </citation>
    <scope>NUCLEOTIDE SEQUENCE</scope>
    <source>
        <strain evidence="1">2021DK-00143</strain>
    </source>
</reference>
<dbReference type="RefSeq" id="WP_155409073.1">
    <property type="nucleotide sequence ID" value="NZ_CP009450.1"/>
</dbReference>
<dbReference type="EMBL" id="ABLOKC030000007">
    <property type="protein sequence ID" value="EML1470918.1"/>
    <property type="molecule type" value="Genomic_DNA"/>
</dbReference>
<protein>
    <submittedName>
        <fullName evidence="1">Uncharacterized protein</fullName>
    </submittedName>
</protein>
<sequence>MHIILNTVVSSLQIKDEVADDKLMIPKVEHVVSGELKFKLRVLSFESVTVARSIE</sequence>
<accession>A0AAI9DJP1</accession>
<organism evidence="1">
    <name type="scientific">Pluralibacter gergoviae</name>
    <name type="common">Enterobacter gergoviae</name>
    <dbReference type="NCBI Taxonomy" id="61647"/>
    <lineage>
        <taxon>Bacteria</taxon>
        <taxon>Pseudomonadati</taxon>
        <taxon>Pseudomonadota</taxon>
        <taxon>Gammaproteobacteria</taxon>
        <taxon>Enterobacterales</taxon>
        <taxon>Enterobacteriaceae</taxon>
        <taxon>Pluralibacter</taxon>
    </lineage>
</organism>
<dbReference type="AlphaFoldDB" id="A0AAI9DJP1"/>
<proteinExistence type="predicted"/>
<comment type="caution">
    <text evidence="1">The sequence shown here is derived from an EMBL/GenBank/DDBJ whole genome shotgun (WGS) entry which is preliminary data.</text>
</comment>